<accession>A0A507CL58</accession>
<feature type="coiled-coil region" evidence="1">
    <location>
        <begin position="58"/>
        <end position="85"/>
    </location>
</feature>
<dbReference type="Gene3D" id="1.20.5.340">
    <property type="match status" value="1"/>
</dbReference>
<dbReference type="AlphaFoldDB" id="A0A507CL58"/>
<dbReference type="Proteomes" id="UP000320475">
    <property type="component" value="Unassembled WGS sequence"/>
</dbReference>
<protein>
    <submittedName>
        <fullName evidence="2">Uncharacterized protein</fullName>
    </submittedName>
</protein>
<keyword evidence="1" id="KW-0175">Coiled coil</keyword>
<organism evidence="2 3">
    <name type="scientific">Synchytrium endobioticum</name>
    <dbReference type="NCBI Taxonomy" id="286115"/>
    <lineage>
        <taxon>Eukaryota</taxon>
        <taxon>Fungi</taxon>
        <taxon>Fungi incertae sedis</taxon>
        <taxon>Chytridiomycota</taxon>
        <taxon>Chytridiomycota incertae sedis</taxon>
        <taxon>Chytridiomycetes</taxon>
        <taxon>Synchytriales</taxon>
        <taxon>Synchytriaceae</taxon>
        <taxon>Synchytrium</taxon>
    </lineage>
</organism>
<name>A0A507CL58_9FUNG</name>
<feature type="non-terminal residue" evidence="2">
    <location>
        <position position="104"/>
    </location>
</feature>
<reference evidence="2 3" key="1">
    <citation type="journal article" date="2019" name="Sci. Rep.">
        <title>Comparative genomics of chytrid fungi reveal insights into the obligate biotrophic and pathogenic lifestyle of Synchytrium endobioticum.</title>
        <authorList>
            <person name="van de Vossenberg B.T.L.H."/>
            <person name="Warris S."/>
            <person name="Nguyen H.D.T."/>
            <person name="van Gent-Pelzer M.P.E."/>
            <person name="Joly D.L."/>
            <person name="van de Geest H.C."/>
            <person name="Bonants P.J.M."/>
            <person name="Smith D.S."/>
            <person name="Levesque C.A."/>
            <person name="van der Lee T.A.J."/>
        </authorList>
    </citation>
    <scope>NUCLEOTIDE SEQUENCE [LARGE SCALE GENOMIC DNA]</scope>
    <source>
        <strain evidence="2 3">LEV6574</strain>
    </source>
</reference>
<proteinExistence type="predicted"/>
<comment type="caution">
    <text evidence="2">The sequence shown here is derived from an EMBL/GenBank/DDBJ whole genome shotgun (WGS) entry which is preliminary data.</text>
</comment>
<dbReference type="EMBL" id="QEAM01000511">
    <property type="protein sequence ID" value="TPX39226.1"/>
    <property type="molecule type" value="Genomic_DNA"/>
</dbReference>
<sequence length="104" mass="11274">MTDGIDPVTKRLYHAERALAKAHADADERASEWRADITAVTGELDAKKREAAALKVAEHALQSQVEALEAVIEKLNLQVSGLQTQIGQHVASIKAHEEKLGHCA</sequence>
<evidence type="ECO:0000313" key="3">
    <source>
        <dbReference type="Proteomes" id="UP000320475"/>
    </source>
</evidence>
<dbReference type="VEuPathDB" id="FungiDB:SeMB42_g03072"/>
<dbReference type="OrthoDB" id="2163672at2759"/>
<evidence type="ECO:0000256" key="1">
    <source>
        <dbReference type="SAM" id="Coils"/>
    </source>
</evidence>
<gene>
    <name evidence="2" type="ORF">SeLEV6574_g07363</name>
</gene>
<evidence type="ECO:0000313" key="2">
    <source>
        <dbReference type="EMBL" id="TPX39226.1"/>
    </source>
</evidence>